<evidence type="ECO:0000313" key="5">
    <source>
        <dbReference type="Proteomes" id="UP000247744"/>
    </source>
</evidence>
<accession>A0A318M4C4</accession>
<proteinExistence type="predicted"/>
<evidence type="ECO:0000259" key="3">
    <source>
        <dbReference type="PROSITE" id="PS51186"/>
    </source>
</evidence>
<reference evidence="4 5" key="1">
    <citation type="submission" date="2018-05" db="EMBL/GenBank/DDBJ databases">
        <title>Reference genomes for bee gut microbiota database.</title>
        <authorList>
            <person name="Ellegaard K.M."/>
        </authorList>
    </citation>
    <scope>NUCLEOTIDE SEQUENCE [LARGE SCALE GENOMIC DNA]</scope>
    <source>
        <strain evidence="4 5">ESL0200</strain>
    </source>
</reference>
<dbReference type="SUPFAM" id="SSF55729">
    <property type="entry name" value="Acyl-CoA N-acyltransferases (Nat)"/>
    <property type="match status" value="1"/>
</dbReference>
<feature type="domain" description="N-acetyltransferase" evidence="3">
    <location>
        <begin position="7"/>
        <end position="140"/>
    </location>
</feature>
<evidence type="ECO:0000313" key="4">
    <source>
        <dbReference type="EMBL" id="PXY82266.1"/>
    </source>
</evidence>
<keyword evidence="2" id="KW-0012">Acyltransferase</keyword>
<keyword evidence="1 4" id="KW-0808">Transferase</keyword>
<sequence>MSSEPNITIQTFANLDAEHMGLLLEADPSAEMIHDVFTHSCAYEIRVGQALAGVMLLIRANTDALEIANISVDRAYRRQGLGSRLIDRAKMETVRLGLRRLEVGTGSTSFGALCFYQTCGLRMDRIERDYFVDRYEQAIVENGITLKDMVRLSWFPERPE</sequence>
<dbReference type="InterPro" id="IPR000182">
    <property type="entry name" value="GNAT_dom"/>
</dbReference>
<organism evidence="4 5">
    <name type="scientific">Bifidobacterium asteroides</name>
    <dbReference type="NCBI Taxonomy" id="1684"/>
    <lineage>
        <taxon>Bacteria</taxon>
        <taxon>Bacillati</taxon>
        <taxon>Actinomycetota</taxon>
        <taxon>Actinomycetes</taxon>
        <taxon>Bifidobacteriales</taxon>
        <taxon>Bifidobacteriaceae</taxon>
        <taxon>Bifidobacterium</taxon>
    </lineage>
</organism>
<gene>
    <name evidence="4" type="ORF">DKK75_05660</name>
</gene>
<dbReference type="InterPro" id="IPR050832">
    <property type="entry name" value="Bact_Acetyltransf"/>
</dbReference>
<dbReference type="Gene3D" id="3.40.630.30">
    <property type="match status" value="1"/>
</dbReference>
<dbReference type="PANTHER" id="PTHR43877">
    <property type="entry name" value="AMINOALKYLPHOSPHONATE N-ACETYLTRANSFERASE-RELATED-RELATED"/>
    <property type="match status" value="1"/>
</dbReference>
<dbReference type="CDD" id="cd04301">
    <property type="entry name" value="NAT_SF"/>
    <property type="match status" value="1"/>
</dbReference>
<dbReference type="InterPro" id="IPR016181">
    <property type="entry name" value="Acyl_CoA_acyltransferase"/>
</dbReference>
<evidence type="ECO:0000256" key="1">
    <source>
        <dbReference type="ARBA" id="ARBA00022679"/>
    </source>
</evidence>
<dbReference type="Proteomes" id="UP000247744">
    <property type="component" value="Unassembled WGS sequence"/>
</dbReference>
<dbReference type="OrthoDB" id="8018325at2"/>
<comment type="caution">
    <text evidence="4">The sequence shown here is derived from an EMBL/GenBank/DDBJ whole genome shotgun (WGS) entry which is preliminary data.</text>
</comment>
<dbReference type="AlphaFoldDB" id="A0A318M4C4"/>
<evidence type="ECO:0000256" key="2">
    <source>
        <dbReference type="ARBA" id="ARBA00023315"/>
    </source>
</evidence>
<dbReference type="Pfam" id="PF00583">
    <property type="entry name" value="Acetyltransf_1"/>
    <property type="match status" value="1"/>
</dbReference>
<dbReference type="PROSITE" id="PS51186">
    <property type="entry name" value="GNAT"/>
    <property type="match status" value="1"/>
</dbReference>
<dbReference type="GO" id="GO:0016747">
    <property type="term" value="F:acyltransferase activity, transferring groups other than amino-acyl groups"/>
    <property type="evidence" value="ECO:0007669"/>
    <property type="project" value="InterPro"/>
</dbReference>
<dbReference type="EMBL" id="QGLL01000008">
    <property type="protein sequence ID" value="PXY82266.1"/>
    <property type="molecule type" value="Genomic_DNA"/>
</dbReference>
<protein>
    <submittedName>
        <fullName evidence="4">GNAT family N-acetyltransferase</fullName>
    </submittedName>
</protein>
<name>A0A318M4C4_9BIFI</name>
<dbReference type="RefSeq" id="WP_110452470.1">
    <property type="nucleotide sequence ID" value="NZ_QGLL01000008.1"/>
</dbReference>